<dbReference type="EMBL" id="UINC01020824">
    <property type="protein sequence ID" value="SVA87060.1"/>
    <property type="molecule type" value="Genomic_DNA"/>
</dbReference>
<dbReference type="Gene3D" id="3.40.50.720">
    <property type="entry name" value="NAD(P)-binding Rossmann-like Domain"/>
    <property type="match status" value="1"/>
</dbReference>
<dbReference type="AlphaFoldDB" id="A0A381ZCU6"/>
<evidence type="ECO:0000259" key="1">
    <source>
        <dbReference type="Pfam" id="PF03435"/>
    </source>
</evidence>
<gene>
    <name evidence="2" type="ORF">METZ01_LOCUS139914</name>
</gene>
<dbReference type="Pfam" id="PF03435">
    <property type="entry name" value="Sacchrp_dh_NADP"/>
    <property type="match status" value="1"/>
</dbReference>
<organism evidence="2">
    <name type="scientific">marine metagenome</name>
    <dbReference type="NCBI Taxonomy" id="408172"/>
    <lineage>
        <taxon>unclassified sequences</taxon>
        <taxon>metagenomes</taxon>
        <taxon>ecological metagenomes</taxon>
    </lineage>
</organism>
<evidence type="ECO:0000313" key="2">
    <source>
        <dbReference type="EMBL" id="SVA87060.1"/>
    </source>
</evidence>
<name>A0A381ZCU6_9ZZZZ</name>
<dbReference type="InterPro" id="IPR036291">
    <property type="entry name" value="NAD(P)-bd_dom_sf"/>
</dbReference>
<dbReference type="InterPro" id="IPR005097">
    <property type="entry name" value="Sacchrp_dh_NADP-bd"/>
</dbReference>
<dbReference type="SUPFAM" id="SSF51735">
    <property type="entry name" value="NAD(P)-binding Rossmann-fold domains"/>
    <property type="match status" value="1"/>
</dbReference>
<accession>A0A381ZCU6</accession>
<reference evidence="2" key="1">
    <citation type="submission" date="2018-05" db="EMBL/GenBank/DDBJ databases">
        <authorList>
            <person name="Lanie J.A."/>
            <person name="Ng W.-L."/>
            <person name="Kazmierczak K.M."/>
            <person name="Andrzejewski T.M."/>
            <person name="Davidsen T.M."/>
            <person name="Wayne K.J."/>
            <person name="Tettelin H."/>
            <person name="Glass J.I."/>
            <person name="Rusch D."/>
            <person name="Podicherti R."/>
            <person name="Tsui H.-C.T."/>
            <person name="Winkler M.E."/>
        </authorList>
    </citation>
    <scope>NUCLEOTIDE SEQUENCE</scope>
</reference>
<protein>
    <recommendedName>
        <fullName evidence="1">Saccharopine dehydrogenase NADP binding domain-containing protein</fullName>
    </recommendedName>
</protein>
<proteinExistence type="predicted"/>
<sequence>MEKILLVGIGDVGSHILEFAARDDNDYEWIIGDVNKEKAKYVSNNAQIGAIHHGKHPNFRPMKIDLFDIVKTTDLIKKEQPIAVINCSVLHTWHLIRQLPNDLYTKISSAGLGAWLPCQLTLAMNLAQAIKDSGIHPFYINTSLSCLTNPVMGKLGLAPTIGVGNVDLIAPAVLTYISQKTRLDRSNIEIYLVCHHQHWVYPREAGYKPGAPYFLKILADGKDVTNQFDTDEVMYNSVKLYAPGIAFTTVSASSTLKNLNALVKDQDLKTHSPGPNGLPGGYPVLLNGNGAEVNLPDEITLDDAIKMNEESGKLDSIQEIQDDGTVVFTDYAHKIMKEILGFNCKSFKPSESKDLALKQIACYKKLAEQHIKN</sequence>
<feature type="domain" description="Saccharopine dehydrogenase NADP binding" evidence="1">
    <location>
        <begin position="4"/>
        <end position="89"/>
    </location>
</feature>